<reference evidence="1" key="1">
    <citation type="journal article" date="2021" name="Environ. Microbiol.">
        <title>Gene family expansions and transcriptome signatures uncover fungal adaptations to wood decay.</title>
        <authorList>
            <person name="Hage H."/>
            <person name="Miyauchi S."/>
            <person name="Viragh M."/>
            <person name="Drula E."/>
            <person name="Min B."/>
            <person name="Chaduli D."/>
            <person name="Navarro D."/>
            <person name="Favel A."/>
            <person name="Norest M."/>
            <person name="Lesage-Meessen L."/>
            <person name="Balint B."/>
            <person name="Merenyi Z."/>
            <person name="de Eugenio L."/>
            <person name="Morin E."/>
            <person name="Martinez A.T."/>
            <person name="Baldrian P."/>
            <person name="Stursova M."/>
            <person name="Martinez M.J."/>
            <person name="Novotny C."/>
            <person name="Magnuson J.K."/>
            <person name="Spatafora J.W."/>
            <person name="Maurice S."/>
            <person name="Pangilinan J."/>
            <person name="Andreopoulos W."/>
            <person name="LaButti K."/>
            <person name="Hundley H."/>
            <person name="Na H."/>
            <person name="Kuo A."/>
            <person name="Barry K."/>
            <person name="Lipzen A."/>
            <person name="Henrissat B."/>
            <person name="Riley R."/>
            <person name="Ahrendt S."/>
            <person name="Nagy L.G."/>
            <person name="Grigoriev I.V."/>
            <person name="Martin F."/>
            <person name="Rosso M.N."/>
        </authorList>
    </citation>
    <scope>NUCLEOTIDE SEQUENCE</scope>
    <source>
        <strain evidence="1">CBS 384.51</strain>
    </source>
</reference>
<gene>
    <name evidence="1" type="ORF">BDY19DRAFT_886902</name>
</gene>
<evidence type="ECO:0000313" key="2">
    <source>
        <dbReference type="Proteomes" id="UP001055072"/>
    </source>
</evidence>
<protein>
    <submittedName>
        <fullName evidence="1">Nucleotide-diphospho-sugar transferase</fullName>
    </submittedName>
</protein>
<sequence>MNYLLSRFFNLHRQYVLLGTEDPEKPVPVVPRRRRRQALVLILIPVILLGSIIANIVFAVKLGKQPTRRPLDNYQHINTFPIASPRVATSGQNAIVTTLYNDGYVSAVATLGHSLQKANSTARLIVLYFPSAVSPQSLCLASSSGWHPVPVTRIAPPQDGKGINIHFADQFTKLSLWSLDKIGIESLVYLDADTLVLRNFDELFQLPFAFAAAPDVWGDQRGMTLEFNAGVLFLKPNSDVYNHLLEVLPHTRFPMEFAEQAFLNQYFAGRTLTLPPVYNGNLAMKTRYPVAWEGLKDEMRVYHYTMVKPFLTKSYKGLSMDEVILRAQASEEDYHGAYREEVVMWEKMWEEMWVNNQEMRERCSRV</sequence>
<comment type="caution">
    <text evidence="1">The sequence shown here is derived from an EMBL/GenBank/DDBJ whole genome shotgun (WGS) entry which is preliminary data.</text>
</comment>
<evidence type="ECO:0000313" key="1">
    <source>
        <dbReference type="EMBL" id="KAI0090699.1"/>
    </source>
</evidence>
<organism evidence="1 2">
    <name type="scientific">Irpex rosettiformis</name>
    <dbReference type="NCBI Taxonomy" id="378272"/>
    <lineage>
        <taxon>Eukaryota</taxon>
        <taxon>Fungi</taxon>
        <taxon>Dikarya</taxon>
        <taxon>Basidiomycota</taxon>
        <taxon>Agaricomycotina</taxon>
        <taxon>Agaricomycetes</taxon>
        <taxon>Polyporales</taxon>
        <taxon>Irpicaceae</taxon>
        <taxon>Irpex</taxon>
    </lineage>
</organism>
<keyword evidence="1" id="KW-0808">Transferase</keyword>
<dbReference type="EMBL" id="MU274907">
    <property type="protein sequence ID" value="KAI0090699.1"/>
    <property type="molecule type" value="Genomic_DNA"/>
</dbReference>
<proteinExistence type="predicted"/>
<accession>A0ACB8U9B5</accession>
<dbReference type="Proteomes" id="UP001055072">
    <property type="component" value="Unassembled WGS sequence"/>
</dbReference>
<keyword evidence="2" id="KW-1185">Reference proteome</keyword>
<name>A0ACB8U9B5_9APHY</name>